<organism evidence="3 4">
    <name type="scientific">Clostridium amylolyticum</name>
    <dbReference type="NCBI Taxonomy" id="1121298"/>
    <lineage>
        <taxon>Bacteria</taxon>
        <taxon>Bacillati</taxon>
        <taxon>Bacillota</taxon>
        <taxon>Clostridia</taxon>
        <taxon>Eubacteriales</taxon>
        <taxon>Clostridiaceae</taxon>
        <taxon>Clostridium</taxon>
    </lineage>
</organism>
<dbReference type="AlphaFoldDB" id="A0A1M6I2X0"/>
<evidence type="ECO:0000313" key="3">
    <source>
        <dbReference type="EMBL" id="SHJ28853.1"/>
    </source>
</evidence>
<keyword evidence="1" id="KW-1133">Transmembrane helix</keyword>
<proteinExistence type="predicted"/>
<dbReference type="Proteomes" id="UP000184080">
    <property type="component" value="Unassembled WGS sequence"/>
</dbReference>
<evidence type="ECO:0000313" key="4">
    <source>
        <dbReference type="Proteomes" id="UP000184080"/>
    </source>
</evidence>
<dbReference type="EMBL" id="FQZO01000004">
    <property type="protein sequence ID" value="SHJ28853.1"/>
    <property type="molecule type" value="Genomic_DNA"/>
</dbReference>
<dbReference type="OrthoDB" id="2157431at2"/>
<dbReference type="GO" id="GO:0005840">
    <property type="term" value="C:ribosome"/>
    <property type="evidence" value="ECO:0007669"/>
    <property type="project" value="UniProtKB-KW"/>
</dbReference>
<keyword evidence="3" id="KW-0687">Ribonucleoprotein</keyword>
<keyword evidence="3" id="KW-0689">Ribosomal protein</keyword>
<accession>A0A1M6I2X0</accession>
<keyword evidence="4" id="KW-1185">Reference proteome</keyword>
<keyword evidence="1" id="KW-0812">Transmembrane</keyword>
<dbReference type="InterPro" id="IPR014719">
    <property type="entry name" value="Ribosomal_bL12_C/ClpS-like"/>
</dbReference>
<dbReference type="InterPro" id="IPR013823">
    <property type="entry name" value="Ribosomal_bL12_C"/>
</dbReference>
<protein>
    <submittedName>
        <fullName evidence="3">Ribosomal protein L7/L12 C-terminal domain-containing protein</fullName>
    </submittedName>
</protein>
<reference evidence="3 4" key="1">
    <citation type="submission" date="2016-11" db="EMBL/GenBank/DDBJ databases">
        <authorList>
            <person name="Jaros S."/>
            <person name="Januszkiewicz K."/>
            <person name="Wedrychowicz H."/>
        </authorList>
    </citation>
    <scope>NUCLEOTIDE SEQUENCE [LARGE SCALE GENOMIC DNA]</scope>
    <source>
        <strain evidence="3 4">DSM 21864</strain>
    </source>
</reference>
<evidence type="ECO:0000259" key="2">
    <source>
        <dbReference type="Pfam" id="PF00542"/>
    </source>
</evidence>
<dbReference type="RefSeq" id="WP_073007318.1">
    <property type="nucleotide sequence ID" value="NZ_FQZO01000004.1"/>
</dbReference>
<dbReference type="GO" id="GO:0006412">
    <property type="term" value="P:translation"/>
    <property type="evidence" value="ECO:0007669"/>
    <property type="project" value="InterPro"/>
</dbReference>
<evidence type="ECO:0000256" key="1">
    <source>
        <dbReference type="SAM" id="Phobius"/>
    </source>
</evidence>
<keyword evidence="1" id="KW-0472">Membrane</keyword>
<sequence length="97" mass="10781">MDYKIIWLIFGMGAILSLSSVISQLRNDVARINITLDKIAKQVGVTDTAIQNIDGELKDLISQGKKVKAIKKYRMVTGIGLKEAKEYIDLLSEGELK</sequence>
<gene>
    <name evidence="3" type="ORF">SAMN05444401_2615</name>
</gene>
<feature type="domain" description="Large ribosomal subunit protein bL12 C-terminal" evidence="2">
    <location>
        <begin position="63"/>
        <end position="89"/>
    </location>
</feature>
<dbReference type="GO" id="GO:0003735">
    <property type="term" value="F:structural constituent of ribosome"/>
    <property type="evidence" value="ECO:0007669"/>
    <property type="project" value="InterPro"/>
</dbReference>
<dbReference type="Pfam" id="PF00542">
    <property type="entry name" value="Ribosomal_L12"/>
    <property type="match status" value="1"/>
</dbReference>
<dbReference type="Gene3D" id="3.30.1390.10">
    <property type="match status" value="1"/>
</dbReference>
<name>A0A1M6I2X0_9CLOT</name>
<dbReference type="STRING" id="1121298.SAMN05444401_2615"/>
<feature type="transmembrane region" description="Helical" evidence="1">
    <location>
        <begin position="6"/>
        <end position="25"/>
    </location>
</feature>